<sequence length="151" mass="16398">MHISPHQSISCEAPNCSRRACQQSSNTSNLLSGTSRHQSFCQPGGDLLPGHRVRELISAIQYQAGVIPKTDKSIEDIEVRVRNELGLKKIASGKVVKMPKLSSRAFQGHEGIDIDEAARESRAEFGTKVGACNAYQGFDMGYSALLIIVPT</sequence>
<dbReference type="AlphaFoldDB" id="A0A9P4JW86"/>
<comment type="caution">
    <text evidence="1">The sequence shown here is derived from an EMBL/GenBank/DDBJ whole genome shotgun (WGS) entry which is preliminary data.</text>
</comment>
<proteinExistence type="predicted"/>
<organism evidence="1 2">
    <name type="scientific">Lojkania enalia</name>
    <dbReference type="NCBI Taxonomy" id="147567"/>
    <lineage>
        <taxon>Eukaryota</taxon>
        <taxon>Fungi</taxon>
        <taxon>Dikarya</taxon>
        <taxon>Ascomycota</taxon>
        <taxon>Pezizomycotina</taxon>
        <taxon>Dothideomycetes</taxon>
        <taxon>Pleosporomycetidae</taxon>
        <taxon>Pleosporales</taxon>
        <taxon>Pleosporales incertae sedis</taxon>
        <taxon>Lojkania</taxon>
    </lineage>
</organism>
<accession>A0A9P4JW86</accession>
<name>A0A9P4JW86_9PLEO</name>
<reference evidence="2" key="1">
    <citation type="journal article" date="2020" name="Stud. Mycol.">
        <title>101 Dothideomycetes genomes: A test case for predicting lifestyles and emergence of pathogens.</title>
        <authorList>
            <person name="Haridas S."/>
            <person name="Albert R."/>
            <person name="Binder M."/>
            <person name="Bloem J."/>
            <person name="LaButti K."/>
            <person name="Salamov A."/>
            <person name="Andreopoulos B."/>
            <person name="Baker S."/>
            <person name="Barry K."/>
            <person name="Bills G."/>
            <person name="Bluhm B."/>
            <person name="Cannon C."/>
            <person name="Castanera R."/>
            <person name="Culley D."/>
            <person name="Daum C."/>
            <person name="Ezra D."/>
            <person name="Gonzalez J."/>
            <person name="Henrissat B."/>
            <person name="Kuo A."/>
            <person name="Liang C."/>
            <person name="Lipzen A."/>
            <person name="Lutzoni F."/>
            <person name="Magnuson J."/>
            <person name="Mondo S."/>
            <person name="Nolan M."/>
            <person name="Ohm R."/>
            <person name="Pangilinan J."/>
            <person name="Park H.-J."/>
            <person name="Ramirez L."/>
            <person name="Alfaro M."/>
            <person name="Sun H."/>
            <person name="Tritt A."/>
            <person name="Yoshinaga Y."/>
            <person name="Zwiers L.-H."/>
            <person name="Turgeon B."/>
            <person name="Goodwin S."/>
            <person name="Spatafora J."/>
            <person name="Crous P."/>
            <person name="Grigoriev I."/>
        </authorList>
    </citation>
    <scope>NUCLEOTIDE SEQUENCE [LARGE SCALE GENOMIC DNA]</scope>
    <source>
        <strain evidence="2">CBS 304.66</strain>
    </source>
</reference>
<evidence type="ECO:0000313" key="1">
    <source>
        <dbReference type="EMBL" id="KAF2257656.1"/>
    </source>
</evidence>
<evidence type="ECO:0000313" key="2">
    <source>
        <dbReference type="Proteomes" id="UP000800093"/>
    </source>
</evidence>
<gene>
    <name evidence="1" type="ORF">CC78DRAFT_549745</name>
</gene>
<dbReference type="EMBL" id="ML986888">
    <property type="protein sequence ID" value="KAF2257656.1"/>
    <property type="molecule type" value="Genomic_DNA"/>
</dbReference>
<protein>
    <submittedName>
        <fullName evidence="1">Uncharacterized protein</fullName>
    </submittedName>
</protein>
<keyword evidence="2" id="KW-1185">Reference proteome</keyword>
<dbReference type="Proteomes" id="UP000800093">
    <property type="component" value="Unassembled WGS sequence"/>
</dbReference>